<protein>
    <submittedName>
        <fullName evidence="2">Uncharacterized protein</fullName>
    </submittedName>
</protein>
<dbReference type="EMBL" id="HE613800">
    <property type="protein sequence ID" value="CCE69953.1"/>
    <property type="molecule type" value="Genomic_DNA"/>
</dbReference>
<evidence type="ECO:0000313" key="2">
    <source>
        <dbReference type="EMBL" id="CCE69953.1"/>
    </source>
</evidence>
<dbReference type="OrthoDB" id="86048at2157"/>
<evidence type="ECO:0000256" key="1">
    <source>
        <dbReference type="SAM" id="Phobius"/>
    </source>
</evidence>
<feature type="transmembrane region" description="Helical" evidence="1">
    <location>
        <begin position="6"/>
        <end position="24"/>
    </location>
</feature>
<gene>
    <name evidence="2" type="ordered locus">PAB0385.1n</name>
</gene>
<comment type="miscellaneous">
    <text evidence="2">The sequence shown here is derived from an EMBL/GenBank/DDBJ third party annotation (TPA) entry.</text>
</comment>
<dbReference type="Proteomes" id="UP000009139">
    <property type="component" value="Chromosome"/>
</dbReference>
<sequence length="81" mass="9737">MNTIILVILLISILLNIIIGMLYLSARRNPYYVVYDEETKNQLKRRVIHLKEDLESELEEFDVSEWEKQLEKSLEEEIKEI</sequence>
<evidence type="ECO:0000313" key="3">
    <source>
        <dbReference type="Proteomes" id="UP000009139"/>
    </source>
</evidence>
<accession>G8ZJ26</accession>
<organism evidence="2 3">
    <name type="scientific">Pyrococcus abyssi (strain GE5 / Orsay)</name>
    <dbReference type="NCBI Taxonomy" id="272844"/>
    <lineage>
        <taxon>Archaea</taxon>
        <taxon>Methanobacteriati</taxon>
        <taxon>Methanobacteriota</taxon>
        <taxon>Thermococci</taxon>
        <taxon>Thermococcales</taxon>
        <taxon>Thermococcaceae</taxon>
        <taxon>Pyrococcus</taxon>
    </lineage>
</organism>
<keyword evidence="1" id="KW-0472">Membrane</keyword>
<reference evidence="2 3" key="1">
    <citation type="journal article" date="2012" name="Curr. Microbiol.">
        <title>Re-annotation of two hyperthermophilic archaea Pyrococcus abyssi GE5 and Pyrococcus furiosus DSM 3638.</title>
        <authorList>
            <person name="Gao J."/>
            <person name="Wang J."/>
        </authorList>
    </citation>
    <scope>GENOME REANNOTATION</scope>
    <source>
        <strain evidence="3">GE5 / Orsay</strain>
    </source>
</reference>
<dbReference type="RefSeq" id="WP_048146576.1">
    <property type="nucleotide sequence ID" value="NC_000868.1"/>
</dbReference>
<keyword evidence="1" id="KW-1133">Transmembrane helix</keyword>
<dbReference type="AlphaFoldDB" id="G8ZJ26"/>
<proteinExistence type="predicted"/>
<name>G8ZJ26_PYRAB</name>
<keyword evidence="1" id="KW-0812">Transmembrane</keyword>